<keyword evidence="2" id="KW-0472">Membrane</keyword>
<keyword evidence="2" id="KW-0812">Transmembrane</keyword>
<dbReference type="InterPro" id="IPR021514">
    <property type="entry name" value="DUF3176"/>
</dbReference>
<accession>A0AAW0RBU9</accession>
<gene>
    <name evidence="3" type="ORF">PG999_000471</name>
</gene>
<evidence type="ECO:0000256" key="2">
    <source>
        <dbReference type="SAM" id="Phobius"/>
    </source>
</evidence>
<feature type="compositionally biased region" description="Basic and acidic residues" evidence="1">
    <location>
        <begin position="16"/>
        <end position="27"/>
    </location>
</feature>
<keyword evidence="4" id="KW-1185">Reference proteome</keyword>
<dbReference type="AlphaFoldDB" id="A0AAW0RBU9"/>
<comment type="caution">
    <text evidence="3">The sequence shown here is derived from an EMBL/GenBank/DDBJ whole genome shotgun (WGS) entry which is preliminary data.</text>
</comment>
<evidence type="ECO:0000313" key="4">
    <source>
        <dbReference type="Proteomes" id="UP001392437"/>
    </source>
</evidence>
<feature type="transmembrane region" description="Helical" evidence="2">
    <location>
        <begin position="71"/>
        <end position="88"/>
    </location>
</feature>
<dbReference type="PANTHER" id="PTHR35394:SF5">
    <property type="entry name" value="DUF3176 DOMAIN-CONTAINING PROTEIN"/>
    <property type="match status" value="1"/>
</dbReference>
<feature type="transmembrane region" description="Helical" evidence="2">
    <location>
        <begin position="108"/>
        <end position="129"/>
    </location>
</feature>
<evidence type="ECO:0000313" key="3">
    <source>
        <dbReference type="EMBL" id="KAK8132298.1"/>
    </source>
</evidence>
<evidence type="ECO:0000256" key="1">
    <source>
        <dbReference type="SAM" id="MobiDB-lite"/>
    </source>
</evidence>
<sequence>MASQSKPHMSLVSVPLEDRGLSQDRPRWNQYSSEYELLSRPKDGGPSVTAAGATTQDEDSGTGTAWLLEQMSILASAACLVGVIYILIRMENQPLASWPLGFLNLNSSIAVLVTALKSWAMLVVAACLSQSKWTFFRKRRAPLHQLDVIDEASRGPLGAARLVWSLRCGFRRGHIALLGALITIVMLGIDTFAQQVITFDSRLDPVDNNGTALFMVTDTYDGGAKAPGAVATVTEPEVSTIDATMQGAIYSGLYGSASSSTFRCSSQCEWTTARSLGFASQCDDVTDKTMATKNFTKYSSGTNVQSMRTPGGIKLDYTNSFTSYYAVAVVGAQAITSNELSFVNGDMHAPEFVRVAILRLRNTSLPEPDLYYMGANVSEVIECTIRFTSYEYSDISTEGSKLAVGHTKEVPLGKGYRPATPNYKETPFAGFNQTVDFPFNETKIQPQFRISTLDMGALSGFFTSNRFSGSIFDGESPPKNASGMGVAFLKGDIPGVFANMTRSMTDHLRSGYSSAQGVKGKTLVPVTVVRVNWLWLCLPGGLLLLAALFLGMTMWETRASRGRLWKSSVVAALYHKVGYGEGPAGDVLYTDLQTVKQMGKLAKKTSVIYS</sequence>
<keyword evidence="2" id="KW-1133">Transmembrane helix</keyword>
<name>A0AAW0RBU9_9PEZI</name>
<feature type="transmembrane region" description="Helical" evidence="2">
    <location>
        <begin position="175"/>
        <end position="193"/>
    </location>
</feature>
<dbReference type="PANTHER" id="PTHR35394">
    <property type="entry name" value="DUF3176 DOMAIN-CONTAINING PROTEIN"/>
    <property type="match status" value="1"/>
</dbReference>
<feature type="transmembrane region" description="Helical" evidence="2">
    <location>
        <begin position="533"/>
        <end position="555"/>
    </location>
</feature>
<dbReference type="Pfam" id="PF11374">
    <property type="entry name" value="DUF3176"/>
    <property type="match status" value="1"/>
</dbReference>
<protein>
    <submittedName>
        <fullName evidence="3">Uncharacterized protein</fullName>
    </submittedName>
</protein>
<reference evidence="3 4" key="1">
    <citation type="submission" date="2023-01" db="EMBL/GenBank/DDBJ databases">
        <title>Analysis of 21 Apiospora genomes using comparative genomics revels a genus with tremendous synthesis potential of carbohydrate active enzymes and secondary metabolites.</title>
        <authorList>
            <person name="Sorensen T."/>
        </authorList>
    </citation>
    <scope>NUCLEOTIDE SEQUENCE [LARGE SCALE GENOMIC DNA]</scope>
    <source>
        <strain evidence="3 4">CBS 117206</strain>
    </source>
</reference>
<proteinExistence type="predicted"/>
<feature type="region of interest" description="Disordered" evidence="1">
    <location>
        <begin position="1"/>
        <end position="60"/>
    </location>
</feature>
<dbReference type="EMBL" id="JAQQWP010000001">
    <property type="protein sequence ID" value="KAK8132298.1"/>
    <property type="molecule type" value="Genomic_DNA"/>
</dbReference>
<organism evidence="3 4">
    <name type="scientific">Apiospora kogelbergensis</name>
    <dbReference type="NCBI Taxonomy" id="1337665"/>
    <lineage>
        <taxon>Eukaryota</taxon>
        <taxon>Fungi</taxon>
        <taxon>Dikarya</taxon>
        <taxon>Ascomycota</taxon>
        <taxon>Pezizomycotina</taxon>
        <taxon>Sordariomycetes</taxon>
        <taxon>Xylariomycetidae</taxon>
        <taxon>Amphisphaeriales</taxon>
        <taxon>Apiosporaceae</taxon>
        <taxon>Apiospora</taxon>
    </lineage>
</organism>
<dbReference type="Proteomes" id="UP001392437">
    <property type="component" value="Unassembled WGS sequence"/>
</dbReference>